<dbReference type="PANTHER" id="PTHR46211:SF1">
    <property type="entry name" value="GLYCEROPHOSPHODIESTER PHOSPHODIESTERASE, CYTOPLASMIC"/>
    <property type="match status" value="1"/>
</dbReference>
<name>A0ABY3SER6_9BACL</name>
<sequence length="247" mass="27379">MNQVKRPLIIGHRGAAGEAPENTLASFELALKQGADGIELDVHLTQDGQIVVCHDPTLNRTTNGTGYIVQQSLESIQQLDAGAWFGDAFRGERVPTLREVFEAVPEGKLINVEVKHAYEGRMEHVLLSFLRRSGRMQDVVVSSFDHKCIKRLKVSEPELQVGLLYAANLIDHSAYAELLGVEVYSLHPHYEGIGASDIKLAVEKGLHVYPYTVNREEEYRRLIEAGVSGIITDFPARLADVIGSRHT</sequence>
<reference evidence="2 3" key="1">
    <citation type="journal article" date="2024" name="Int. J. Syst. Evol. Microbiol.">
        <title>Paenibacillus hexagrammi sp. nov., a novel bacterium isolated from the gut content of Hexagrammos agrammus.</title>
        <authorList>
            <person name="Jung H.K."/>
            <person name="Kim D.G."/>
            <person name="Zin H."/>
            <person name="Park J."/>
            <person name="Jung H."/>
            <person name="Kim Y.O."/>
            <person name="Kong H.J."/>
            <person name="Kim J.W."/>
            <person name="Kim Y.S."/>
        </authorList>
    </citation>
    <scope>NUCLEOTIDE SEQUENCE [LARGE SCALE GENOMIC DNA]</scope>
    <source>
        <strain evidence="2 3">YPD9-1</strain>
    </source>
</reference>
<dbReference type="InterPro" id="IPR017946">
    <property type="entry name" value="PLC-like_Pdiesterase_TIM-brl"/>
</dbReference>
<gene>
    <name evidence="2" type="ORF">L0M14_19495</name>
</gene>
<feature type="domain" description="GP-PDE" evidence="1">
    <location>
        <begin position="7"/>
        <end position="242"/>
    </location>
</feature>
<evidence type="ECO:0000313" key="2">
    <source>
        <dbReference type="EMBL" id="UJF31925.1"/>
    </source>
</evidence>
<evidence type="ECO:0000313" key="3">
    <source>
        <dbReference type="Proteomes" id="UP001649230"/>
    </source>
</evidence>
<dbReference type="EMBL" id="CP090978">
    <property type="protein sequence ID" value="UJF31925.1"/>
    <property type="molecule type" value="Genomic_DNA"/>
</dbReference>
<dbReference type="SUPFAM" id="SSF51695">
    <property type="entry name" value="PLC-like phosphodiesterases"/>
    <property type="match status" value="1"/>
</dbReference>
<evidence type="ECO:0000259" key="1">
    <source>
        <dbReference type="PROSITE" id="PS51704"/>
    </source>
</evidence>
<organism evidence="2 3">
    <name type="scientific">Paenibacillus hexagrammi</name>
    <dbReference type="NCBI Taxonomy" id="2908839"/>
    <lineage>
        <taxon>Bacteria</taxon>
        <taxon>Bacillati</taxon>
        <taxon>Bacillota</taxon>
        <taxon>Bacilli</taxon>
        <taxon>Bacillales</taxon>
        <taxon>Paenibacillaceae</taxon>
        <taxon>Paenibacillus</taxon>
    </lineage>
</organism>
<dbReference type="InterPro" id="IPR030395">
    <property type="entry name" value="GP_PDE_dom"/>
</dbReference>
<dbReference type="Gene3D" id="3.20.20.190">
    <property type="entry name" value="Phosphatidylinositol (PI) phosphodiesterase"/>
    <property type="match status" value="1"/>
</dbReference>
<dbReference type="RefSeq" id="WP_235118270.1">
    <property type="nucleotide sequence ID" value="NZ_CP090978.1"/>
</dbReference>
<dbReference type="CDD" id="cd08563">
    <property type="entry name" value="GDPD_TtGDE_like"/>
    <property type="match status" value="1"/>
</dbReference>
<keyword evidence="3" id="KW-1185">Reference proteome</keyword>
<protein>
    <submittedName>
        <fullName evidence="2">Glycerophosphodiester phosphodiesterase</fullName>
    </submittedName>
</protein>
<accession>A0ABY3SER6</accession>
<dbReference type="PROSITE" id="PS51704">
    <property type="entry name" value="GP_PDE"/>
    <property type="match status" value="1"/>
</dbReference>
<dbReference type="Proteomes" id="UP001649230">
    <property type="component" value="Chromosome"/>
</dbReference>
<proteinExistence type="predicted"/>
<dbReference type="Pfam" id="PF03009">
    <property type="entry name" value="GDPD"/>
    <property type="match status" value="1"/>
</dbReference>
<dbReference type="PANTHER" id="PTHR46211">
    <property type="entry name" value="GLYCEROPHOSPHORYL DIESTER PHOSPHODIESTERASE"/>
    <property type="match status" value="1"/>
</dbReference>